<dbReference type="InterPro" id="IPR014940">
    <property type="entry name" value="BAAT_C"/>
</dbReference>
<dbReference type="Pfam" id="PF04775">
    <property type="entry name" value="Bile_Hydr_Trans"/>
    <property type="match status" value="1"/>
</dbReference>
<evidence type="ECO:0000259" key="2">
    <source>
        <dbReference type="Pfam" id="PF04775"/>
    </source>
</evidence>
<comment type="similarity">
    <text evidence="1">Belongs to the C/M/P thioester hydrolase family.</text>
</comment>
<dbReference type="InterPro" id="IPR006862">
    <property type="entry name" value="Thio_Ohase/aa_AcTrfase"/>
</dbReference>
<dbReference type="InterPro" id="IPR029058">
    <property type="entry name" value="AB_hydrolase_fold"/>
</dbReference>
<organism evidence="4 5">
    <name type="scientific">Tegillarca granosa</name>
    <name type="common">Malaysian cockle</name>
    <name type="synonym">Anadara granosa</name>
    <dbReference type="NCBI Taxonomy" id="220873"/>
    <lineage>
        <taxon>Eukaryota</taxon>
        <taxon>Metazoa</taxon>
        <taxon>Spiralia</taxon>
        <taxon>Lophotrochozoa</taxon>
        <taxon>Mollusca</taxon>
        <taxon>Bivalvia</taxon>
        <taxon>Autobranchia</taxon>
        <taxon>Pteriomorphia</taxon>
        <taxon>Arcoida</taxon>
        <taxon>Arcoidea</taxon>
        <taxon>Arcidae</taxon>
        <taxon>Tegillarca</taxon>
    </lineage>
</organism>
<dbReference type="Proteomes" id="UP001217089">
    <property type="component" value="Unassembled WGS sequence"/>
</dbReference>
<dbReference type="PANTHER" id="PTHR10824:SF4">
    <property type="entry name" value="ACYL-COENZYME A THIOESTERASE 1-LIKE"/>
    <property type="match status" value="1"/>
</dbReference>
<dbReference type="Pfam" id="PF08840">
    <property type="entry name" value="BAAT_C"/>
    <property type="match status" value="1"/>
</dbReference>
<sequence length="385" mass="43495">MARINCYPENPLVDQIVSIKIQGLSAGRIYTIRSSLYENKVNFSACGCYISNDNGNIDVQESFCTGGTYTGIESMGLFWSMKQEPGKRRNIRLLKGDILEPLKVTLSVYEGGHTWKTFYKNKIQPVASTNINRWYKSKDVQRINVKSRRLRGRLFIPTGKDWFPGEGPFPGVIDLFGAFGLTEIRAALLASRGFITYPLPFHNFEDLPAGTGSDLDYFLEAVDYLSSHNLISAAVLINGPPFLTIFDMKFGDTIYECVNKNVGFDFSKLRNTHEGLALRDAYHNYSTKDIIQVWKTDANILYIVGDDDETLDPKLAEALLNQYPEDKRSLIEITTYPGAGHLIDPPYMPLCRSSYTPLLGRTILIKHGRSFVYAIMSKQLYSIVR</sequence>
<feature type="domain" description="Acyl-CoA thioester hydrolase/bile acid-CoA amino acid N-acetyltransferase" evidence="2">
    <location>
        <begin position="14"/>
        <end position="146"/>
    </location>
</feature>
<accession>A0ABQ9EW96</accession>
<dbReference type="PANTHER" id="PTHR10824">
    <property type="entry name" value="ACYL-COENZYME A THIOESTERASE-RELATED"/>
    <property type="match status" value="1"/>
</dbReference>
<feature type="domain" description="BAAT/Acyl-CoA thioester hydrolase C-terminal" evidence="3">
    <location>
        <begin position="228"/>
        <end position="363"/>
    </location>
</feature>
<evidence type="ECO:0000259" key="3">
    <source>
        <dbReference type="Pfam" id="PF08840"/>
    </source>
</evidence>
<gene>
    <name evidence="4" type="ORF">KUTeg_013126</name>
</gene>
<evidence type="ECO:0000313" key="5">
    <source>
        <dbReference type="Proteomes" id="UP001217089"/>
    </source>
</evidence>
<dbReference type="Gene3D" id="2.60.40.2240">
    <property type="entry name" value="Acyl-CoA thioester hydrolase/BAAT N-terminal domain"/>
    <property type="match status" value="1"/>
</dbReference>
<comment type="caution">
    <text evidence="4">The sequence shown here is derived from an EMBL/GenBank/DDBJ whole genome shotgun (WGS) entry which is preliminary data.</text>
</comment>
<dbReference type="InterPro" id="IPR042490">
    <property type="entry name" value="Thio_Ohase/BAAT_N"/>
</dbReference>
<dbReference type="EMBL" id="JARBDR010000657">
    <property type="protein sequence ID" value="KAJ8308252.1"/>
    <property type="molecule type" value="Genomic_DNA"/>
</dbReference>
<dbReference type="Gene3D" id="3.40.50.1820">
    <property type="entry name" value="alpha/beta hydrolase"/>
    <property type="match status" value="2"/>
</dbReference>
<name>A0ABQ9EW96_TEGGR</name>
<reference evidence="4 5" key="1">
    <citation type="submission" date="2022-12" db="EMBL/GenBank/DDBJ databases">
        <title>Chromosome-level genome of Tegillarca granosa.</title>
        <authorList>
            <person name="Kim J."/>
        </authorList>
    </citation>
    <scope>NUCLEOTIDE SEQUENCE [LARGE SCALE GENOMIC DNA]</scope>
    <source>
        <strain evidence="4">Teg-2019</strain>
        <tissue evidence="4">Adductor muscle</tissue>
    </source>
</reference>
<evidence type="ECO:0000256" key="1">
    <source>
        <dbReference type="ARBA" id="ARBA00006538"/>
    </source>
</evidence>
<proteinExistence type="inferred from homology"/>
<dbReference type="InterPro" id="IPR016662">
    <property type="entry name" value="Acyl-CoA_thioEstase_long-chain"/>
</dbReference>
<evidence type="ECO:0000313" key="4">
    <source>
        <dbReference type="EMBL" id="KAJ8308252.1"/>
    </source>
</evidence>
<keyword evidence="5" id="KW-1185">Reference proteome</keyword>
<dbReference type="SUPFAM" id="SSF53474">
    <property type="entry name" value="alpha/beta-Hydrolases"/>
    <property type="match status" value="1"/>
</dbReference>
<protein>
    <submittedName>
        <fullName evidence="4">Uncharacterized protein</fullName>
    </submittedName>
</protein>
<dbReference type="PIRSF" id="PIRSF016521">
    <property type="entry name" value="Acyl-CoA_hydro"/>
    <property type="match status" value="1"/>
</dbReference>